<reference evidence="1" key="1">
    <citation type="submission" date="2020-04" db="EMBL/GenBank/DDBJ databases">
        <authorList>
            <person name="Alioto T."/>
            <person name="Alioto T."/>
            <person name="Gomez Garrido J."/>
        </authorList>
    </citation>
    <scope>NUCLEOTIDE SEQUENCE</scope>
    <source>
        <strain evidence="1">A484AB</strain>
    </source>
</reference>
<dbReference type="SMART" id="SM00348">
    <property type="entry name" value="IRF"/>
    <property type="match status" value="1"/>
</dbReference>
<evidence type="ECO:0000313" key="1">
    <source>
        <dbReference type="EMBL" id="CAB4002933.1"/>
    </source>
</evidence>
<organism evidence="1 2">
    <name type="scientific">Paramuricea clavata</name>
    <name type="common">Red gorgonian</name>
    <name type="synonym">Violescent sea-whip</name>
    <dbReference type="NCBI Taxonomy" id="317549"/>
    <lineage>
        <taxon>Eukaryota</taxon>
        <taxon>Metazoa</taxon>
        <taxon>Cnidaria</taxon>
        <taxon>Anthozoa</taxon>
        <taxon>Octocorallia</taxon>
        <taxon>Malacalcyonacea</taxon>
        <taxon>Plexauridae</taxon>
        <taxon>Paramuricea</taxon>
    </lineage>
</organism>
<dbReference type="Gene3D" id="1.10.10.10">
    <property type="entry name" value="Winged helix-like DNA-binding domain superfamily/Winged helix DNA-binding domain"/>
    <property type="match status" value="1"/>
</dbReference>
<protein>
    <submittedName>
        <fullName evidence="1">Interferon regulatory factor 2 isoform X1</fullName>
    </submittedName>
</protein>
<dbReference type="OrthoDB" id="8691508at2759"/>
<evidence type="ECO:0000313" key="2">
    <source>
        <dbReference type="Proteomes" id="UP001152795"/>
    </source>
</evidence>
<dbReference type="PRINTS" id="PR00267">
    <property type="entry name" value="INTFRNREGFCT"/>
</dbReference>
<dbReference type="Pfam" id="PF00605">
    <property type="entry name" value="IRF"/>
    <property type="match status" value="1"/>
</dbReference>
<proteinExistence type="predicted"/>
<accession>A0A7D9I7P2</accession>
<dbReference type="GO" id="GO:0000978">
    <property type="term" value="F:RNA polymerase II cis-regulatory region sequence-specific DNA binding"/>
    <property type="evidence" value="ECO:0007669"/>
    <property type="project" value="TreeGrafter"/>
</dbReference>
<dbReference type="GO" id="GO:0000981">
    <property type="term" value="F:DNA-binding transcription factor activity, RNA polymerase II-specific"/>
    <property type="evidence" value="ECO:0007669"/>
    <property type="project" value="TreeGrafter"/>
</dbReference>
<dbReference type="InterPro" id="IPR001346">
    <property type="entry name" value="Interferon_reg_fact_DNA-bd_dom"/>
</dbReference>
<dbReference type="EMBL" id="CACRXK020004489">
    <property type="protein sequence ID" value="CAB4002933.1"/>
    <property type="molecule type" value="Genomic_DNA"/>
</dbReference>
<name>A0A7D9I7P2_PARCT</name>
<comment type="caution">
    <text evidence="1">The sequence shown here is derived from an EMBL/GenBank/DDBJ whole genome shotgun (WGS) entry which is preliminary data.</text>
</comment>
<keyword evidence="2" id="KW-1185">Reference proteome</keyword>
<gene>
    <name evidence="1" type="ORF">PACLA_8A014624</name>
</gene>
<dbReference type="InterPro" id="IPR036390">
    <property type="entry name" value="WH_DNA-bd_sf"/>
</dbReference>
<dbReference type="Proteomes" id="UP001152795">
    <property type="component" value="Unassembled WGS sequence"/>
</dbReference>
<dbReference type="PANTHER" id="PTHR11949">
    <property type="entry name" value="INTERFERON REGULATORY FACTOR"/>
    <property type="match status" value="1"/>
</dbReference>
<dbReference type="GO" id="GO:0005634">
    <property type="term" value="C:nucleus"/>
    <property type="evidence" value="ECO:0007669"/>
    <property type="project" value="TreeGrafter"/>
</dbReference>
<dbReference type="GO" id="GO:0002376">
    <property type="term" value="P:immune system process"/>
    <property type="evidence" value="ECO:0007669"/>
    <property type="project" value="TreeGrafter"/>
</dbReference>
<dbReference type="InterPro" id="IPR036388">
    <property type="entry name" value="WH-like_DNA-bd_sf"/>
</dbReference>
<sequence>MSLSKPHRKPRFKDWLVYVLDNDLCSDDARWQDSSRRTAIIRWPHKSRGTWSLEKDAKLFKMWAITSGKYRTNVDAPNPKSWKCNFRMNLNICKNITELKHERVPKGPNACRVFAFSDRRTALQNCDFPGFEYGRSRCYAGPPKDFYTPTNYVPGIMHELPEMYPTYGIPNAGKYMYPEMEEIPPQVIEDICSLNSETSMRGFETASQEHPLKLQHLSTSSESSMTGFEPVHQDHPINYQHPPTSSESSVTGFEPVEQDSLKLQIDNFKTTELSTMADHFAEPPDFCETHM</sequence>
<dbReference type="AlphaFoldDB" id="A0A7D9I7P2"/>
<dbReference type="SUPFAM" id="SSF46785">
    <property type="entry name" value="Winged helix' DNA-binding domain"/>
    <property type="match status" value="1"/>
</dbReference>
<dbReference type="PANTHER" id="PTHR11949:SF17">
    <property type="entry name" value="IRF TRYPTOPHAN PENTAD REPEAT DOMAIN-CONTAINING PROTEIN"/>
    <property type="match status" value="1"/>
</dbReference>
<dbReference type="PROSITE" id="PS51507">
    <property type="entry name" value="IRF_2"/>
    <property type="match status" value="1"/>
</dbReference>